<dbReference type="InterPro" id="IPR009351">
    <property type="entry name" value="AlkZ-like"/>
</dbReference>
<protein>
    <recommendedName>
        <fullName evidence="3">Winged helix DNA-binding domain-containing protein</fullName>
    </recommendedName>
</protein>
<accession>A0A7I9UVC0</accession>
<proteinExistence type="predicted"/>
<keyword evidence="2" id="KW-1185">Reference proteome</keyword>
<sequence>MPARPKITDDERRARQWHRQFLDRHDGVSRVDELADSLVALHATTPSTVFLSAWARAPHLRVPHIEAALYEDRSVVKHLGMRRTLFVTSQPVLDDVLGAVSGRVSSSERTNMLRDLRRSPDVDDPEAWIDAAAAAALAALESGGPRTTAQLRDEVPLLGQAVHVAPDKSWGGAVQMAPRILNYLAASGRIVRGPNDGAWHTSRITWSPMARWLGREPHERSVDDGHVGLIRRWLQVFGPGTETDIVWWLGSTKSAVRRALAAVEAVAVDLDDGQTGYVLPDDADTATPQIDDEAVALLPELDPTTMGHKQRGFYLGEHEPELFDRNGNGGTTAWWGGRVVGGWLPRPDGDGVDLVFCEKVPARIERALRSRGEELVQWCAPAPVPRGLYLGPLVR</sequence>
<comment type="caution">
    <text evidence="1">The sequence shown here is derived from an EMBL/GenBank/DDBJ whole genome shotgun (WGS) entry which is preliminary data.</text>
</comment>
<dbReference type="AlphaFoldDB" id="A0A7I9UVC0"/>
<organism evidence="1 2">
    <name type="scientific">Gordonia crocea</name>
    <dbReference type="NCBI Taxonomy" id="589162"/>
    <lineage>
        <taxon>Bacteria</taxon>
        <taxon>Bacillati</taxon>
        <taxon>Actinomycetota</taxon>
        <taxon>Actinomycetes</taxon>
        <taxon>Mycobacteriales</taxon>
        <taxon>Gordoniaceae</taxon>
        <taxon>Gordonia</taxon>
    </lineage>
</organism>
<dbReference type="RefSeq" id="WP_161926190.1">
    <property type="nucleotide sequence ID" value="NZ_BJOU01000001.1"/>
</dbReference>
<dbReference type="EMBL" id="BJOU01000001">
    <property type="protein sequence ID" value="GED96766.1"/>
    <property type="molecule type" value="Genomic_DNA"/>
</dbReference>
<dbReference type="PANTHER" id="PTHR38479">
    <property type="entry name" value="LMO0824 PROTEIN"/>
    <property type="match status" value="1"/>
</dbReference>
<dbReference type="OrthoDB" id="9148135at2"/>
<dbReference type="PANTHER" id="PTHR38479:SF2">
    <property type="entry name" value="WINGED HELIX DNA-BINDING DOMAIN-CONTAINING PROTEIN"/>
    <property type="match status" value="1"/>
</dbReference>
<gene>
    <name evidence="1" type="ORF">nbrc107697_08050</name>
</gene>
<reference evidence="2" key="1">
    <citation type="submission" date="2019-06" db="EMBL/GenBank/DDBJ databases">
        <title>Gordonia isolated from sludge of a wastewater treatment plant.</title>
        <authorList>
            <person name="Tamura T."/>
            <person name="Aoyama K."/>
            <person name="Kang Y."/>
            <person name="Saito S."/>
            <person name="Akiyama N."/>
            <person name="Yazawa K."/>
            <person name="Gonoi T."/>
            <person name="Mikami Y."/>
        </authorList>
    </citation>
    <scope>NUCLEOTIDE SEQUENCE [LARGE SCALE GENOMIC DNA]</scope>
    <source>
        <strain evidence="2">NBRC 107697</strain>
    </source>
</reference>
<evidence type="ECO:0000313" key="2">
    <source>
        <dbReference type="Proteomes" id="UP000444980"/>
    </source>
</evidence>
<name>A0A7I9UVC0_9ACTN</name>
<dbReference type="Proteomes" id="UP000444980">
    <property type="component" value="Unassembled WGS sequence"/>
</dbReference>
<dbReference type="Pfam" id="PF06224">
    <property type="entry name" value="AlkZ-like"/>
    <property type="match status" value="1"/>
</dbReference>
<evidence type="ECO:0000313" key="1">
    <source>
        <dbReference type="EMBL" id="GED96766.1"/>
    </source>
</evidence>
<evidence type="ECO:0008006" key="3">
    <source>
        <dbReference type="Google" id="ProtNLM"/>
    </source>
</evidence>